<dbReference type="GeneTree" id="ENSGT01010000224919"/>
<reference evidence="1" key="2">
    <citation type="submission" date="2025-08" db="UniProtKB">
        <authorList>
            <consortium name="Ensembl"/>
        </authorList>
    </citation>
    <scope>IDENTIFICATION</scope>
</reference>
<organism evidence="1 2">
    <name type="scientific">Phocoena sinus</name>
    <name type="common">Vaquita</name>
    <dbReference type="NCBI Taxonomy" id="42100"/>
    <lineage>
        <taxon>Eukaryota</taxon>
        <taxon>Metazoa</taxon>
        <taxon>Chordata</taxon>
        <taxon>Craniata</taxon>
        <taxon>Vertebrata</taxon>
        <taxon>Euteleostomi</taxon>
        <taxon>Mammalia</taxon>
        <taxon>Eutheria</taxon>
        <taxon>Laurasiatheria</taxon>
        <taxon>Artiodactyla</taxon>
        <taxon>Whippomorpha</taxon>
        <taxon>Cetacea</taxon>
        <taxon>Odontoceti</taxon>
        <taxon>Phocoenidae</taxon>
        <taxon>Phocoena</taxon>
    </lineage>
</organism>
<reference evidence="1" key="1">
    <citation type="submission" date="2019-08" db="EMBL/GenBank/DDBJ databases">
        <title>Phocoena sinus (Vaquita) genome, mPhoSin1, primary haplotype.</title>
        <authorList>
            <person name="Morin P."/>
            <person name="Mountcastle J."/>
            <person name="Fungtammasan C."/>
            <person name="Rhie A."/>
            <person name="Rojas-Bracho L."/>
            <person name="Smith C.R."/>
            <person name="Taylor B.L."/>
            <person name="Gulland F.M.D."/>
            <person name="Musser W."/>
            <person name="Houck M."/>
            <person name="Haase B."/>
            <person name="Paez S."/>
            <person name="Howe K."/>
            <person name="Torrance J."/>
            <person name="Formenti G."/>
            <person name="Phillippy A."/>
            <person name="Ryder O."/>
            <person name="Jarvis E.D."/>
            <person name="Fedrigo O."/>
        </authorList>
    </citation>
    <scope>NUCLEOTIDE SEQUENCE [LARGE SCALE GENOMIC DNA]</scope>
</reference>
<reference evidence="1" key="3">
    <citation type="submission" date="2025-09" db="UniProtKB">
        <authorList>
            <consortium name="Ensembl"/>
        </authorList>
    </citation>
    <scope>IDENTIFICATION</scope>
</reference>
<dbReference type="Ensembl" id="ENSPSNT00000018921.1">
    <property type="protein sequence ID" value="ENSPSNP00000016779.1"/>
    <property type="gene ID" value="ENSPSNG00000012349.1"/>
</dbReference>
<keyword evidence="2" id="KW-1185">Reference proteome</keyword>
<dbReference type="Proteomes" id="UP000694554">
    <property type="component" value="Chromosome 14"/>
</dbReference>
<evidence type="ECO:0000313" key="2">
    <source>
        <dbReference type="Proteomes" id="UP000694554"/>
    </source>
</evidence>
<sequence length="51" mass="5769">MASMEKPPASKVLLDNTVPLTAAIEVSQSLLPYNRFPRSSNQNQSGRWWNH</sequence>
<accession>A0A8C9BXN7</accession>
<protein>
    <submittedName>
        <fullName evidence="1">Uncharacterized protein</fullName>
    </submittedName>
</protein>
<evidence type="ECO:0000313" key="1">
    <source>
        <dbReference type="Ensembl" id="ENSPSNP00000016779.1"/>
    </source>
</evidence>
<proteinExistence type="predicted"/>
<name>A0A8C9BXN7_PHOSS</name>
<dbReference type="AlphaFoldDB" id="A0A8C9BXN7"/>